<dbReference type="RefSeq" id="WP_041975401.1">
    <property type="nucleotide sequence ID" value="NZ_CBXV010000004.1"/>
</dbReference>
<sequence precursor="true">MRQKWITLISAALISLSINCQRLSGLLETANAPQPNPTRTEKASSSPSNETKNSPALTGRPLPDDQDLDLQTNHANGSVLRVTHVAFKPDHITIDFTITNGYEKEIKLNELNDSLVLRDNVGNKYNFSPPAQNPELRVAPRTTLQGKAIFLGRIAPSATSLTLTTNDKFGGNQYFSVNPKMVIDNIPVRR</sequence>
<reference evidence="3 4" key="1">
    <citation type="submission" date="2013-12" db="EMBL/GenBank/DDBJ databases">
        <authorList>
            <person name="Stott M."/>
        </authorList>
    </citation>
    <scope>NUCLEOTIDE SEQUENCE [LARGE SCALE GENOMIC DNA]</scope>
    <source>
        <strain evidence="3 4">K22</strain>
    </source>
</reference>
<proteinExistence type="predicted"/>
<evidence type="ECO:0000313" key="3">
    <source>
        <dbReference type="EMBL" id="CDM65404.1"/>
    </source>
</evidence>
<feature type="compositionally biased region" description="Polar residues" evidence="1">
    <location>
        <begin position="43"/>
        <end position="56"/>
    </location>
</feature>
<feature type="region of interest" description="Disordered" evidence="1">
    <location>
        <begin position="29"/>
        <end position="71"/>
    </location>
</feature>
<gene>
    <name evidence="3" type="ORF">PYK22_01403</name>
</gene>
<reference evidence="3 4" key="2">
    <citation type="submission" date="2015-01" db="EMBL/GenBank/DDBJ databases">
        <title>Complete genome sequence of Pyrinomonas methylaliphatogenes type strain K22T.</title>
        <authorList>
            <person name="Lee K.C.Y."/>
            <person name="Power J.F."/>
            <person name="Dunfield P.F."/>
            <person name="Morgan X.C."/>
            <person name="Huttenhower C."/>
            <person name="Stott M.B."/>
        </authorList>
    </citation>
    <scope>NUCLEOTIDE SEQUENCE [LARGE SCALE GENOMIC DNA]</scope>
    <source>
        <strain evidence="3 4">K22</strain>
    </source>
</reference>
<feature type="chain" id="PRO_5002109978" description="DUF4352 domain-containing protein" evidence="2">
    <location>
        <begin position="23"/>
        <end position="190"/>
    </location>
</feature>
<organism evidence="3 4">
    <name type="scientific">Pyrinomonas methylaliphatogenes</name>
    <dbReference type="NCBI Taxonomy" id="454194"/>
    <lineage>
        <taxon>Bacteria</taxon>
        <taxon>Pseudomonadati</taxon>
        <taxon>Acidobacteriota</taxon>
        <taxon>Blastocatellia</taxon>
        <taxon>Blastocatellales</taxon>
        <taxon>Pyrinomonadaceae</taxon>
        <taxon>Pyrinomonas</taxon>
    </lineage>
</organism>
<dbReference type="EMBL" id="CBXV010000004">
    <property type="protein sequence ID" value="CDM65404.1"/>
    <property type="molecule type" value="Genomic_DNA"/>
</dbReference>
<feature type="signal peptide" evidence="2">
    <location>
        <begin position="1"/>
        <end position="22"/>
    </location>
</feature>
<evidence type="ECO:0000313" key="4">
    <source>
        <dbReference type="Proteomes" id="UP000031518"/>
    </source>
</evidence>
<dbReference type="Proteomes" id="UP000031518">
    <property type="component" value="Unassembled WGS sequence"/>
</dbReference>
<evidence type="ECO:0008006" key="5">
    <source>
        <dbReference type="Google" id="ProtNLM"/>
    </source>
</evidence>
<protein>
    <recommendedName>
        <fullName evidence="5">DUF4352 domain-containing protein</fullName>
    </recommendedName>
</protein>
<dbReference type="AlphaFoldDB" id="A0A0B6WYM6"/>
<evidence type="ECO:0000256" key="2">
    <source>
        <dbReference type="SAM" id="SignalP"/>
    </source>
</evidence>
<dbReference type="STRING" id="454194.PYK22_01403"/>
<dbReference type="OrthoDB" id="512617at2"/>
<evidence type="ECO:0000256" key="1">
    <source>
        <dbReference type="SAM" id="MobiDB-lite"/>
    </source>
</evidence>
<name>A0A0B6WYM6_9BACT</name>
<accession>A0A0B6WYM6</accession>
<keyword evidence="2" id="KW-0732">Signal</keyword>
<keyword evidence="4" id="KW-1185">Reference proteome</keyword>